<dbReference type="Proteomes" id="UP000027219">
    <property type="component" value="Unassembled WGS sequence"/>
</dbReference>
<gene>
    <name evidence="1" type="ORF">VFDL14_01575</name>
</gene>
<organism evidence="1 2">
    <name type="scientific">Vibrio fortis</name>
    <dbReference type="NCBI Taxonomy" id="212667"/>
    <lineage>
        <taxon>Bacteria</taxon>
        <taxon>Pseudomonadati</taxon>
        <taxon>Pseudomonadota</taxon>
        <taxon>Gammaproteobacteria</taxon>
        <taxon>Vibrionales</taxon>
        <taxon>Vibrionaceae</taxon>
        <taxon>Vibrio</taxon>
    </lineage>
</organism>
<dbReference type="AlphaFoldDB" id="A0A066UPC3"/>
<sequence length="111" mass="12753">MSQLARQQETQPQVPSAADSIAACKSLFDKSAKRRKLRDMYNEMSDRSRGLILIAGGMPPKDYSREFDSFDDLELQKVRSGMQLLKEMVMKFDRKVGDVRRLKHSDISKVN</sequence>
<comment type="caution">
    <text evidence="1">The sequence shown here is derived from an EMBL/GenBank/DDBJ whole genome shotgun (WGS) entry which is preliminary data.</text>
</comment>
<proteinExistence type="predicted"/>
<evidence type="ECO:0000313" key="2">
    <source>
        <dbReference type="Proteomes" id="UP000027219"/>
    </source>
</evidence>
<dbReference type="OrthoDB" id="5918813at2"/>
<dbReference type="RefSeq" id="WP_032552219.1">
    <property type="nucleotide sequence ID" value="NZ_JFFR01000025.1"/>
</dbReference>
<protein>
    <submittedName>
        <fullName evidence="1">Uncharacterized protein</fullName>
    </submittedName>
</protein>
<dbReference type="STRING" id="212667.VFDL14_01575"/>
<reference evidence="1 2" key="1">
    <citation type="submission" date="2014-02" db="EMBL/GenBank/DDBJ databases">
        <title>Vibrio fortis Dalian14 Genome Sequencing.</title>
        <authorList>
            <person name="Wang Y."/>
            <person name="Song L."/>
            <person name="Liu G."/>
            <person name="Ding J."/>
        </authorList>
    </citation>
    <scope>NUCLEOTIDE SEQUENCE [LARGE SCALE GENOMIC DNA]</scope>
    <source>
        <strain evidence="1 2">Dalian14</strain>
    </source>
</reference>
<name>A0A066UPC3_9VIBR</name>
<keyword evidence="2" id="KW-1185">Reference proteome</keyword>
<accession>A0A066UPC3</accession>
<evidence type="ECO:0000313" key="1">
    <source>
        <dbReference type="EMBL" id="KDN27702.1"/>
    </source>
</evidence>
<dbReference type="EMBL" id="JFFR01000025">
    <property type="protein sequence ID" value="KDN27702.1"/>
    <property type="molecule type" value="Genomic_DNA"/>
</dbReference>